<dbReference type="PANTHER" id="PTHR30222:SF2">
    <property type="entry name" value="ABC TRANSPORTER SUBSTRATE-BINDING PROTEIN"/>
    <property type="match status" value="1"/>
</dbReference>
<keyword evidence="2" id="KW-0574">Periplasm</keyword>
<gene>
    <name evidence="4" type="ORF">MUB46_18235</name>
</gene>
<dbReference type="EMBL" id="JALIDZ010000008">
    <property type="protein sequence ID" value="MCT8973809.1"/>
    <property type="molecule type" value="Genomic_DNA"/>
</dbReference>
<feature type="signal peptide" evidence="3">
    <location>
        <begin position="1"/>
        <end position="28"/>
    </location>
</feature>
<feature type="chain" id="PRO_5043375136" evidence="3">
    <location>
        <begin position="29"/>
        <end position="357"/>
    </location>
</feature>
<dbReference type="CDD" id="cd13589">
    <property type="entry name" value="PBP2_polyamine_RpCGA009"/>
    <property type="match status" value="1"/>
</dbReference>
<dbReference type="Pfam" id="PF13416">
    <property type="entry name" value="SBP_bac_8"/>
    <property type="match status" value="1"/>
</dbReference>
<comment type="caution">
    <text evidence="4">The sequence shown here is derived from an EMBL/GenBank/DDBJ whole genome shotgun (WGS) entry which is preliminary data.</text>
</comment>
<dbReference type="RefSeq" id="WP_261617385.1">
    <property type="nucleotide sequence ID" value="NZ_JALIDZ010000008.1"/>
</dbReference>
<evidence type="ECO:0000256" key="2">
    <source>
        <dbReference type="ARBA" id="ARBA00022764"/>
    </source>
</evidence>
<name>A0AAW5R1V8_9HYPH</name>
<evidence type="ECO:0000256" key="3">
    <source>
        <dbReference type="SAM" id="SignalP"/>
    </source>
</evidence>
<proteinExistence type="predicted"/>
<keyword evidence="5" id="KW-1185">Reference proteome</keyword>
<dbReference type="PANTHER" id="PTHR30222">
    <property type="entry name" value="SPERMIDINE/PUTRESCINE-BINDING PERIPLASMIC PROTEIN"/>
    <property type="match status" value="1"/>
</dbReference>
<evidence type="ECO:0000256" key="1">
    <source>
        <dbReference type="ARBA" id="ARBA00022729"/>
    </source>
</evidence>
<dbReference type="SUPFAM" id="SSF53850">
    <property type="entry name" value="Periplasmic binding protein-like II"/>
    <property type="match status" value="1"/>
</dbReference>
<organism evidence="4 5">
    <name type="scientific">Microbaculum marinisediminis</name>
    <dbReference type="NCBI Taxonomy" id="2931392"/>
    <lineage>
        <taxon>Bacteria</taxon>
        <taxon>Pseudomonadati</taxon>
        <taxon>Pseudomonadota</taxon>
        <taxon>Alphaproteobacteria</taxon>
        <taxon>Hyphomicrobiales</taxon>
        <taxon>Tepidamorphaceae</taxon>
        <taxon>Microbaculum</taxon>
    </lineage>
</organism>
<dbReference type="Proteomes" id="UP001320898">
    <property type="component" value="Unassembled WGS sequence"/>
</dbReference>
<evidence type="ECO:0000313" key="4">
    <source>
        <dbReference type="EMBL" id="MCT8973809.1"/>
    </source>
</evidence>
<sequence length="357" mass="39160">MSIRLGRISRGGLGLALGLAAFTLPAHAQEKTLVISGSGGVVAEATAEIFIPAFEKETGWTARQVSAEGKRIAEIEAMVKAGKTVWDVSEISASDYPIAVGKGLLEPIDYSIVDPDNKLPAAARKEFGVVGASYSTVLVQRLDKNPEGKKMESWADFWDVETFPGPRSLNARPQYNLEFALLADGVGKADLYDVLSTEEGLDRAFDKLDEIREHIPVWWESGAQSVQLLSDGEVFYSTTYNGRVNKLQDSGIPAEIVWNGGALHLSHVGIPKGAVNKEAANKYVAIRTTRADLEREYLKVLPYPNFSPGLFDGMPAELVATMPTSPANAEMQFEANEQFWADNIDKIQERWSEWLLQ</sequence>
<reference evidence="4 5" key="1">
    <citation type="submission" date="2022-04" db="EMBL/GenBank/DDBJ databases">
        <authorList>
            <person name="Ye Y.-Q."/>
            <person name="Du Z.-J."/>
        </authorList>
    </citation>
    <scope>NUCLEOTIDE SEQUENCE [LARGE SCALE GENOMIC DNA]</scope>
    <source>
        <strain evidence="4 5">A6E488</strain>
    </source>
</reference>
<dbReference type="Gene3D" id="3.40.190.10">
    <property type="entry name" value="Periplasmic binding protein-like II"/>
    <property type="match status" value="2"/>
</dbReference>
<keyword evidence="1 3" id="KW-0732">Signal</keyword>
<accession>A0AAW5R1V8</accession>
<evidence type="ECO:0000313" key="5">
    <source>
        <dbReference type="Proteomes" id="UP001320898"/>
    </source>
</evidence>
<protein>
    <submittedName>
        <fullName evidence="4">ABC transporter substrate-binding protein</fullName>
    </submittedName>
</protein>
<dbReference type="AlphaFoldDB" id="A0AAW5R1V8"/>
<dbReference type="InterPro" id="IPR006059">
    <property type="entry name" value="SBP"/>
</dbReference>